<dbReference type="PROSITE" id="PS51352">
    <property type="entry name" value="THIOREDOXIN_2"/>
    <property type="match status" value="1"/>
</dbReference>
<dbReference type="SUPFAM" id="SSF52833">
    <property type="entry name" value="Thioredoxin-like"/>
    <property type="match status" value="1"/>
</dbReference>
<accession>A0AAV3SNL9</accession>
<reference evidence="3" key="1">
    <citation type="journal article" date="2014" name="Int. J. Syst. Evol. Microbiol.">
        <title>Complete genome sequence of Corynebacterium casei LMG S-19264T (=DSM 44701T), isolated from a smear-ripened cheese.</title>
        <authorList>
            <consortium name="US DOE Joint Genome Institute (JGI-PGF)"/>
            <person name="Walter F."/>
            <person name="Albersmeier A."/>
            <person name="Kalinowski J."/>
            <person name="Ruckert C."/>
        </authorList>
    </citation>
    <scope>NUCLEOTIDE SEQUENCE</scope>
    <source>
        <strain evidence="3">JCM 14265</strain>
    </source>
</reference>
<feature type="domain" description="Thioredoxin" evidence="2">
    <location>
        <begin position="7"/>
        <end position="132"/>
    </location>
</feature>
<dbReference type="RefSeq" id="WP_343775383.1">
    <property type="nucleotide sequence ID" value="NZ_BAAADQ010000001.1"/>
</dbReference>
<keyword evidence="6" id="KW-1185">Reference proteome</keyword>
<proteinExistence type="predicted"/>
<dbReference type="Proteomes" id="UP001567571">
    <property type="component" value="Unassembled WGS sequence"/>
</dbReference>
<reference evidence="4 6" key="3">
    <citation type="submission" date="2024-06" db="EMBL/GenBank/DDBJ databases">
        <title>Halorubrum miltondacostae sp. nov., a potential PHA producer isolated from an inland solar saltern in Rio Maior, Portugal.</title>
        <authorList>
            <person name="Albuquerque L."/>
            <person name="Viver T."/>
            <person name="Barroso C."/>
            <person name="Claudino R."/>
            <person name="Galvan M."/>
            <person name="Simoes G."/>
            <person name="Lobo Da Cunha A."/>
            <person name="Egas C."/>
        </authorList>
    </citation>
    <scope>NUCLEOTIDE SEQUENCE [LARGE SCALE GENOMIC DNA]</scope>
    <source>
        <strain evidence="4 6">DSM 18646</strain>
    </source>
</reference>
<evidence type="ECO:0000259" key="2">
    <source>
        <dbReference type="PROSITE" id="PS51352"/>
    </source>
</evidence>
<comment type="caution">
    <text evidence="3">The sequence shown here is derived from an EMBL/GenBank/DDBJ whole genome shotgun (WGS) entry which is preliminary data.</text>
</comment>
<evidence type="ECO:0000313" key="5">
    <source>
        <dbReference type="Proteomes" id="UP001501425"/>
    </source>
</evidence>
<dbReference type="InterPro" id="IPR013766">
    <property type="entry name" value="Thioredoxin_domain"/>
</dbReference>
<dbReference type="InterPro" id="IPR036249">
    <property type="entry name" value="Thioredoxin-like_sf"/>
</dbReference>
<dbReference type="CDD" id="cd02947">
    <property type="entry name" value="TRX_family"/>
    <property type="match status" value="1"/>
</dbReference>
<dbReference type="EMBL" id="JBEDNW010000001">
    <property type="protein sequence ID" value="MEZ3166233.1"/>
    <property type="molecule type" value="Genomic_DNA"/>
</dbReference>
<gene>
    <name evidence="4" type="ORF">ABNG02_02685</name>
    <name evidence="3" type="ORF">GCM10008994_00550</name>
</gene>
<dbReference type="Pfam" id="PF00085">
    <property type="entry name" value="Thioredoxin"/>
    <property type="match status" value="1"/>
</dbReference>
<organism evidence="3 5">
    <name type="scientific">Halorubrum ejinorense</name>
    <dbReference type="NCBI Taxonomy" id="425309"/>
    <lineage>
        <taxon>Archaea</taxon>
        <taxon>Methanobacteriati</taxon>
        <taxon>Methanobacteriota</taxon>
        <taxon>Stenosarchaea group</taxon>
        <taxon>Halobacteria</taxon>
        <taxon>Halobacteriales</taxon>
        <taxon>Haloferacaceae</taxon>
        <taxon>Halorubrum</taxon>
    </lineage>
</organism>
<dbReference type="Gene3D" id="3.40.30.10">
    <property type="entry name" value="Glutaredoxin"/>
    <property type="match status" value="1"/>
</dbReference>
<name>A0AAV3SNL9_9EURY</name>
<dbReference type="AlphaFoldDB" id="A0AAV3SNL9"/>
<dbReference type="PANTHER" id="PTHR45663">
    <property type="entry name" value="GEO12009P1"/>
    <property type="match status" value="1"/>
</dbReference>
<dbReference type="Proteomes" id="UP001501425">
    <property type="component" value="Unassembled WGS sequence"/>
</dbReference>
<sequence length="132" mass="13708">MESNTVSDGADTAGPADANRSTAPGRPVSLADEDALDAFVDDAPVALVEFYTDGCGICASMEPVLGNVARGVAADVAVGLVNPRDDPPLVERFDVRSVPLFVLFVDGEPVARRADGFVPGDDLAAWIDEHAP</sequence>
<evidence type="ECO:0000313" key="6">
    <source>
        <dbReference type="Proteomes" id="UP001567571"/>
    </source>
</evidence>
<dbReference type="GO" id="GO:0015035">
    <property type="term" value="F:protein-disulfide reductase activity"/>
    <property type="evidence" value="ECO:0007669"/>
    <property type="project" value="TreeGrafter"/>
</dbReference>
<dbReference type="EMBL" id="BAAADQ010000001">
    <property type="protein sequence ID" value="GAA0529890.1"/>
    <property type="molecule type" value="Genomic_DNA"/>
</dbReference>
<evidence type="ECO:0000256" key="1">
    <source>
        <dbReference type="SAM" id="MobiDB-lite"/>
    </source>
</evidence>
<protein>
    <submittedName>
        <fullName evidence="4">Thioredoxin family protein</fullName>
    </submittedName>
</protein>
<feature type="region of interest" description="Disordered" evidence="1">
    <location>
        <begin position="1"/>
        <end position="28"/>
    </location>
</feature>
<evidence type="ECO:0000313" key="3">
    <source>
        <dbReference type="EMBL" id="GAA0529890.1"/>
    </source>
</evidence>
<evidence type="ECO:0000313" key="4">
    <source>
        <dbReference type="EMBL" id="MEZ3166233.1"/>
    </source>
</evidence>
<reference evidence="3" key="2">
    <citation type="submission" date="2023-12" db="EMBL/GenBank/DDBJ databases">
        <authorList>
            <person name="Sun Q."/>
            <person name="Inoue M."/>
        </authorList>
    </citation>
    <scope>NUCLEOTIDE SEQUENCE</scope>
    <source>
        <strain evidence="3">JCM 14265</strain>
    </source>
</reference>
<dbReference type="GO" id="GO:0005737">
    <property type="term" value="C:cytoplasm"/>
    <property type="evidence" value="ECO:0007669"/>
    <property type="project" value="TreeGrafter"/>
</dbReference>
<dbReference type="PANTHER" id="PTHR45663:SF11">
    <property type="entry name" value="GEO12009P1"/>
    <property type="match status" value="1"/>
</dbReference>